<keyword evidence="3" id="KW-1185">Reference proteome</keyword>
<dbReference type="AlphaFoldDB" id="A0A7R6R9Z9"/>
<protein>
    <recommendedName>
        <fullName evidence="1">DUF4145 domain-containing protein</fullName>
    </recommendedName>
</protein>
<dbReference type="Proteomes" id="UP000463961">
    <property type="component" value="Chromosome"/>
</dbReference>
<sequence length="295" mass="33370">MSSPEKKAQVYHSCASCDRDTWHAIVHSHVESDYEYRADTSYQIVQCCGCRTVSFRKVISDYEAAYPISEDEWEVPSDITCYPSVLKGHRELQDVWDLPDTVRAIYTQSIQAIKDNSNILAGIGLRATIEAICNDRSIAGKTLDKRIDALAKGGLISQKDSERLHAIRFMGNDAAHEIKKSDPKNLLVALRIIEHLLVNIYILDDEADGKLETIIRTFNQFTIYLEKHLTELKSGEEIPLAKIFGKDMRRFHGYFAAHEKALVEAITAGTYTKLSVGKVDRYANSKDTFQHFVVP</sequence>
<dbReference type="EMBL" id="AP022345">
    <property type="protein sequence ID" value="BBU68773.1"/>
    <property type="molecule type" value="Genomic_DNA"/>
</dbReference>
<organism evidence="2 3">
    <name type="scientific">Fluviibacter phosphoraccumulans</name>
    <dbReference type="NCBI Taxonomy" id="1751046"/>
    <lineage>
        <taxon>Bacteria</taxon>
        <taxon>Pseudomonadati</taxon>
        <taxon>Pseudomonadota</taxon>
        <taxon>Betaproteobacteria</taxon>
        <taxon>Rhodocyclales</taxon>
        <taxon>Fluviibacteraceae</taxon>
        <taxon>Fluviibacter</taxon>
    </lineage>
</organism>
<feature type="domain" description="DUF4145" evidence="1">
    <location>
        <begin position="110"/>
        <end position="194"/>
    </location>
</feature>
<dbReference type="RefSeq" id="WP_162050471.1">
    <property type="nucleotide sequence ID" value="NZ_AP022345.1"/>
</dbReference>
<evidence type="ECO:0000313" key="3">
    <source>
        <dbReference type="Proteomes" id="UP000463961"/>
    </source>
</evidence>
<reference evidence="3" key="1">
    <citation type="submission" date="2020-01" db="EMBL/GenBank/DDBJ databases">
        <title>Phosphoaccumulans saitamaens gen. nov., sp. nov., a polyphosphate accumulating bacterium isolated from surface river water.</title>
        <authorList>
            <person name="Watanabe K."/>
            <person name="Suda W."/>
        </authorList>
    </citation>
    <scope>NUCLEOTIDE SEQUENCE [LARGE SCALE GENOMIC DNA]</scope>
    <source>
        <strain evidence="3">ICHIAU1</strain>
    </source>
</reference>
<proteinExistence type="predicted"/>
<gene>
    <name evidence="2" type="ORF">ICHIAU1_10560</name>
</gene>
<name>A0A7R6R9Z9_9RHOO</name>
<dbReference type="Pfam" id="PF13643">
    <property type="entry name" value="DUF4145"/>
    <property type="match status" value="1"/>
</dbReference>
<dbReference type="OrthoDB" id="6402073at2"/>
<evidence type="ECO:0000259" key="1">
    <source>
        <dbReference type="Pfam" id="PF13643"/>
    </source>
</evidence>
<accession>A0A7R6R9Z9</accession>
<evidence type="ECO:0000313" key="2">
    <source>
        <dbReference type="EMBL" id="BBU68773.1"/>
    </source>
</evidence>
<dbReference type="InterPro" id="IPR025285">
    <property type="entry name" value="DUF4145"/>
</dbReference>